<dbReference type="HAMAP" id="MF_00839">
    <property type="entry name" value="HPF"/>
    <property type="match status" value="1"/>
</dbReference>
<feature type="compositionally biased region" description="Basic and acidic residues" evidence="4">
    <location>
        <begin position="220"/>
        <end position="230"/>
    </location>
</feature>
<dbReference type="OrthoDB" id="9794975at2"/>
<name>A0A4Y8X239_9MICC</name>
<dbReference type="GO" id="GO:0045900">
    <property type="term" value="P:negative regulation of translational elongation"/>
    <property type="evidence" value="ECO:0007669"/>
    <property type="project" value="TreeGrafter"/>
</dbReference>
<evidence type="ECO:0000313" key="6">
    <source>
        <dbReference type="EMBL" id="MBB4882390.1"/>
    </source>
</evidence>
<dbReference type="InterPro" id="IPR034694">
    <property type="entry name" value="HPF_long/plastid"/>
</dbReference>
<reference evidence="6 7" key="1">
    <citation type="submission" date="2020-08" db="EMBL/GenBank/DDBJ databases">
        <title>Sequencing the genomes of 1000 actinobacteria strains.</title>
        <authorList>
            <person name="Klenk H.-P."/>
        </authorList>
    </citation>
    <scope>NUCLEOTIDE SEQUENCE [LARGE SCALE GENOMIC DNA]</scope>
    <source>
        <strain evidence="6 7">DSM 19079</strain>
    </source>
</reference>
<feature type="domain" description="Sigma 54 modulation/S30EA ribosomal protein C-terminal" evidence="5">
    <location>
        <begin position="150"/>
        <end position="200"/>
    </location>
</feature>
<feature type="compositionally biased region" description="Basic residues" evidence="4">
    <location>
        <begin position="94"/>
        <end position="107"/>
    </location>
</feature>
<comment type="subcellular location">
    <subcellularLocation>
        <location evidence="3">Cytoplasm</location>
    </subcellularLocation>
</comment>
<comment type="caution">
    <text evidence="6">The sequence shown here is derived from an EMBL/GenBank/DDBJ whole genome shotgun (WGS) entry which is preliminary data.</text>
</comment>
<evidence type="ECO:0000256" key="1">
    <source>
        <dbReference type="ARBA" id="ARBA00022490"/>
    </source>
</evidence>
<dbReference type="Pfam" id="PF02482">
    <property type="entry name" value="Ribosomal_S30AE"/>
    <property type="match status" value="1"/>
</dbReference>
<organism evidence="6 7">
    <name type="scientific">Micrococcus flavus</name>
    <dbReference type="NCBI Taxonomy" id="384602"/>
    <lineage>
        <taxon>Bacteria</taxon>
        <taxon>Bacillati</taxon>
        <taxon>Actinomycetota</taxon>
        <taxon>Actinomycetes</taxon>
        <taxon>Micrococcales</taxon>
        <taxon>Micrococcaceae</taxon>
        <taxon>Micrococcus</taxon>
    </lineage>
</organism>
<dbReference type="FunFam" id="3.30.505.50:FF:000002">
    <property type="entry name" value="Ribosome hibernation promoting factor"/>
    <property type="match status" value="1"/>
</dbReference>
<gene>
    <name evidence="3" type="primary">hpf</name>
    <name evidence="6" type="ORF">BJ976_000741</name>
</gene>
<keyword evidence="2 3" id="KW-0810">Translation regulation</keyword>
<dbReference type="RefSeq" id="WP_135029548.1">
    <property type="nucleotide sequence ID" value="NZ_BMLA01000005.1"/>
</dbReference>
<protein>
    <recommendedName>
        <fullName evidence="3">Ribosome hibernation promoting factor</fullName>
        <shortName evidence="3">HPF</shortName>
    </recommendedName>
</protein>
<keyword evidence="1 3" id="KW-0963">Cytoplasm</keyword>
<dbReference type="GO" id="GO:0022627">
    <property type="term" value="C:cytosolic small ribosomal subunit"/>
    <property type="evidence" value="ECO:0007669"/>
    <property type="project" value="TreeGrafter"/>
</dbReference>
<comment type="function">
    <text evidence="3">Required for dimerization of active 70S ribosomes into 100S ribosomes in stationary phase; 100S ribosomes are translationally inactive and sometimes present during exponential growth.</text>
</comment>
<proteinExistence type="inferred from homology"/>
<evidence type="ECO:0000256" key="2">
    <source>
        <dbReference type="ARBA" id="ARBA00022845"/>
    </source>
</evidence>
<keyword evidence="7" id="KW-1185">Reference proteome</keyword>
<dbReference type="NCBIfam" id="TIGR00741">
    <property type="entry name" value="yfiA"/>
    <property type="match status" value="1"/>
</dbReference>
<evidence type="ECO:0000313" key="7">
    <source>
        <dbReference type="Proteomes" id="UP000560081"/>
    </source>
</evidence>
<dbReference type="SUPFAM" id="SSF69754">
    <property type="entry name" value="Ribosome binding protein Y (YfiA homologue)"/>
    <property type="match status" value="1"/>
</dbReference>
<evidence type="ECO:0000259" key="5">
    <source>
        <dbReference type="Pfam" id="PF16321"/>
    </source>
</evidence>
<accession>A0A4Y8X239</accession>
<dbReference type="Pfam" id="PF16321">
    <property type="entry name" value="Ribosom_S30AE_C"/>
    <property type="match status" value="1"/>
</dbReference>
<dbReference type="Proteomes" id="UP000560081">
    <property type="component" value="Unassembled WGS sequence"/>
</dbReference>
<sequence length="230" mass="25166">MTLDVSYIARGLTLTDRFRDHVEERRERIEQLAEGADTLEVKVTKSSHHRHSEETVRVELTVRGAREVVRSEADADDKLAAFDAASARLAERLRRMRDRRKDRRHGKGSPGSRGAAEVAFVPPLPATGEDLEASAQEASGVPASGTPVSIRAKSFPATPMTVDQAVDAMELVGHDFYLFQDAETSTPSVVYRRRGWSYGVLTLDPDLPADHGASAGVAERPYRAEADADA</sequence>
<dbReference type="InterPro" id="IPR050574">
    <property type="entry name" value="HPF/YfiA_ribosome-assoc"/>
</dbReference>
<evidence type="ECO:0000256" key="4">
    <source>
        <dbReference type="SAM" id="MobiDB-lite"/>
    </source>
</evidence>
<dbReference type="EMBL" id="JACHMC010000001">
    <property type="protein sequence ID" value="MBB4882390.1"/>
    <property type="molecule type" value="Genomic_DNA"/>
</dbReference>
<dbReference type="InterPro" id="IPR032528">
    <property type="entry name" value="Ribosom_S30AE_C"/>
</dbReference>
<dbReference type="GO" id="GO:0043024">
    <property type="term" value="F:ribosomal small subunit binding"/>
    <property type="evidence" value="ECO:0007669"/>
    <property type="project" value="TreeGrafter"/>
</dbReference>
<dbReference type="InterPro" id="IPR038416">
    <property type="entry name" value="Ribosom_S30AE_C_sf"/>
</dbReference>
<dbReference type="CDD" id="cd00552">
    <property type="entry name" value="RaiA"/>
    <property type="match status" value="1"/>
</dbReference>
<dbReference type="Gene3D" id="3.30.160.100">
    <property type="entry name" value="Ribosome hibernation promotion factor-like"/>
    <property type="match status" value="1"/>
</dbReference>
<dbReference type="Gene3D" id="3.30.505.50">
    <property type="entry name" value="Sigma 54 modulation/S30EA ribosomal protein, C-terminal domain"/>
    <property type="match status" value="1"/>
</dbReference>
<dbReference type="InterPro" id="IPR003489">
    <property type="entry name" value="RHF/RaiA"/>
</dbReference>
<comment type="subunit">
    <text evidence="3">Interacts with 100S ribosomes.</text>
</comment>
<dbReference type="PANTHER" id="PTHR33231:SF1">
    <property type="entry name" value="30S RIBOSOMAL PROTEIN"/>
    <property type="match status" value="1"/>
</dbReference>
<dbReference type="PANTHER" id="PTHR33231">
    <property type="entry name" value="30S RIBOSOMAL PROTEIN"/>
    <property type="match status" value="1"/>
</dbReference>
<evidence type="ECO:0000256" key="3">
    <source>
        <dbReference type="HAMAP-Rule" id="MF_00839"/>
    </source>
</evidence>
<comment type="similarity">
    <text evidence="3">Belongs to the HPF/YfiA ribosome-associated protein family. Long HPF subfamily.</text>
</comment>
<feature type="region of interest" description="Disordered" evidence="4">
    <location>
        <begin position="211"/>
        <end position="230"/>
    </location>
</feature>
<dbReference type="AlphaFoldDB" id="A0A4Y8X239"/>
<dbReference type="InterPro" id="IPR036567">
    <property type="entry name" value="RHF-like"/>
</dbReference>
<feature type="region of interest" description="Disordered" evidence="4">
    <location>
        <begin position="94"/>
        <end position="118"/>
    </location>
</feature>